<dbReference type="Pfam" id="PF03522">
    <property type="entry name" value="SLC12"/>
    <property type="match status" value="1"/>
</dbReference>
<dbReference type="GO" id="GO:0005886">
    <property type="term" value="C:plasma membrane"/>
    <property type="evidence" value="ECO:0007669"/>
    <property type="project" value="TreeGrafter"/>
</dbReference>
<dbReference type="GO" id="GO:0055064">
    <property type="term" value="P:chloride ion homeostasis"/>
    <property type="evidence" value="ECO:0007669"/>
    <property type="project" value="TreeGrafter"/>
</dbReference>
<dbReference type="GO" id="GO:0007268">
    <property type="term" value="P:chemical synaptic transmission"/>
    <property type="evidence" value="ECO:0007669"/>
    <property type="project" value="TreeGrafter"/>
</dbReference>
<evidence type="ECO:0000256" key="3">
    <source>
        <dbReference type="ARBA" id="ARBA00022989"/>
    </source>
</evidence>
<reference evidence="7" key="3">
    <citation type="submission" date="2016-06" db="UniProtKB">
        <authorList>
            <consortium name="WormBaseParasite"/>
        </authorList>
    </citation>
    <scope>IDENTIFICATION</scope>
</reference>
<dbReference type="AlphaFoldDB" id="A0A183BX78"/>
<evidence type="ECO:0000259" key="5">
    <source>
        <dbReference type="Pfam" id="PF03522"/>
    </source>
</evidence>
<comment type="subcellular location">
    <subcellularLocation>
        <location evidence="1">Membrane</location>
        <topology evidence="1">Multi-pass membrane protein</topology>
    </subcellularLocation>
</comment>
<dbReference type="PANTHER" id="PTHR11827">
    <property type="entry name" value="SOLUTE CARRIER FAMILY 12, CATION COTRANSPORTERS"/>
    <property type="match status" value="1"/>
</dbReference>
<dbReference type="Proteomes" id="UP000050741">
    <property type="component" value="Unassembled WGS sequence"/>
</dbReference>
<reference evidence="6" key="2">
    <citation type="submission" date="2014-05" db="EMBL/GenBank/DDBJ databases">
        <title>The genome and life-stage specific transcriptomes of Globodera pallida elucidate key aspects of plant parasitism by a cyst nematode.</title>
        <authorList>
            <person name="Cotton J.A."/>
            <person name="Lilley C.J."/>
            <person name="Jones L.M."/>
            <person name="Kikuchi T."/>
            <person name="Reid A.J."/>
            <person name="Thorpe P."/>
            <person name="Tsai I.J."/>
            <person name="Beasley H."/>
            <person name="Blok V."/>
            <person name="Cock P.J.A."/>
            <person name="Van den Akker S.E."/>
            <person name="Holroyd N."/>
            <person name="Hunt M."/>
            <person name="Mantelin S."/>
            <person name="Naghra H."/>
            <person name="Pain A."/>
            <person name="Palomares-Rius J.E."/>
            <person name="Zarowiecki M."/>
            <person name="Berriman M."/>
            <person name="Jones J.T."/>
            <person name="Urwin P.E."/>
        </authorList>
    </citation>
    <scope>NUCLEOTIDE SEQUENCE [LARGE SCALE GENOMIC DNA]</scope>
    <source>
        <strain evidence="6">Lindley</strain>
    </source>
</reference>
<dbReference type="PANTHER" id="PTHR11827:SF55">
    <property type="entry name" value="POTASSIUM_CHLORIDE COTRANSPORTER 3"/>
    <property type="match status" value="1"/>
</dbReference>
<keyword evidence="3" id="KW-1133">Transmembrane helix</keyword>
<dbReference type="InterPro" id="IPR018491">
    <property type="entry name" value="SLC12_C"/>
</dbReference>
<dbReference type="GO" id="GO:1990573">
    <property type="term" value="P:potassium ion import across plasma membrane"/>
    <property type="evidence" value="ECO:0007669"/>
    <property type="project" value="TreeGrafter"/>
</dbReference>
<feature type="domain" description="SLC12A transporter C-terminal" evidence="5">
    <location>
        <begin position="45"/>
        <end position="140"/>
    </location>
</feature>
<organism evidence="6 7">
    <name type="scientific">Globodera pallida</name>
    <name type="common">Potato cyst nematode worm</name>
    <name type="synonym">Heterodera pallida</name>
    <dbReference type="NCBI Taxonomy" id="36090"/>
    <lineage>
        <taxon>Eukaryota</taxon>
        <taxon>Metazoa</taxon>
        <taxon>Ecdysozoa</taxon>
        <taxon>Nematoda</taxon>
        <taxon>Chromadorea</taxon>
        <taxon>Rhabditida</taxon>
        <taxon>Tylenchina</taxon>
        <taxon>Tylenchomorpha</taxon>
        <taxon>Tylenchoidea</taxon>
        <taxon>Heteroderidae</taxon>
        <taxon>Heteroderinae</taxon>
        <taxon>Globodera</taxon>
    </lineage>
</organism>
<dbReference type="InterPro" id="IPR004842">
    <property type="entry name" value="SLC12A_fam"/>
</dbReference>
<proteinExistence type="predicted"/>
<evidence type="ECO:0000313" key="7">
    <source>
        <dbReference type="WBParaSite" id="GPLIN_000521700"/>
    </source>
</evidence>
<dbReference type="GO" id="GO:0045202">
    <property type="term" value="C:synapse"/>
    <property type="evidence" value="ECO:0007669"/>
    <property type="project" value="GOC"/>
</dbReference>
<evidence type="ECO:0000256" key="2">
    <source>
        <dbReference type="ARBA" id="ARBA00022692"/>
    </source>
</evidence>
<keyword evidence="6" id="KW-1185">Reference proteome</keyword>
<sequence length="449" mass="50641">MEGCVSALYQSIGIGGLRPNTVFLNFPRMGDSDDHHKEQRIFADQLGCGAQNENCMVVVKGITDFPRPNDRLRGHMDIWWIVQDGGILMLIAYLLHQHKVWKGCKLRIYVIAQAEEQNEEMKHRLQRHIYMLRIDATVFIVNMIDPEGVEDDAVQKTLNRKFFDGKCKFNPVAFLRCSSTRSNALENRKKADEIKDRVQQDMAQARLRGFGKALLYTESQMEGCVSALYQSIGIGGLRPNTVFLNFPRMGDSDDHHKEQRIFADQLGCGAQNENCMVVVKGITDFPRPNDRLRGHMDIWLKNLSGLSNGGLANGGFTPDERFLSGRNSPASGNTLAVPNSQSRLATKDTVIETSFIQKAFQEEDNNDTISSNDQISIRDIDDTKVQKMNAAVQMNQVILEYSTDSQLVLLSLPKPPKSIQALVENYLSYVKVPKCSKFLSTKIRPRLKP</sequence>
<dbReference type="GO" id="GO:0006884">
    <property type="term" value="P:cell volume homeostasis"/>
    <property type="evidence" value="ECO:0007669"/>
    <property type="project" value="TreeGrafter"/>
</dbReference>
<dbReference type="GO" id="GO:0015379">
    <property type="term" value="F:potassium:chloride symporter activity"/>
    <property type="evidence" value="ECO:0007669"/>
    <property type="project" value="TreeGrafter"/>
</dbReference>
<evidence type="ECO:0000256" key="4">
    <source>
        <dbReference type="ARBA" id="ARBA00023136"/>
    </source>
</evidence>
<keyword evidence="4" id="KW-0472">Membrane</keyword>
<evidence type="ECO:0000313" key="6">
    <source>
        <dbReference type="Proteomes" id="UP000050741"/>
    </source>
</evidence>
<protein>
    <submittedName>
        <fullName evidence="7">SLC12 domain-containing protein</fullName>
    </submittedName>
</protein>
<evidence type="ECO:0000256" key="1">
    <source>
        <dbReference type="ARBA" id="ARBA00004141"/>
    </source>
</evidence>
<reference evidence="6" key="1">
    <citation type="submission" date="2013-12" db="EMBL/GenBank/DDBJ databases">
        <authorList>
            <person name="Aslett M."/>
        </authorList>
    </citation>
    <scope>NUCLEOTIDE SEQUENCE [LARGE SCALE GENOMIC DNA]</scope>
    <source>
        <strain evidence="6">Lindley</strain>
    </source>
</reference>
<accession>A0A183BX78</accession>
<dbReference type="GO" id="GO:0055075">
    <property type="term" value="P:potassium ion homeostasis"/>
    <property type="evidence" value="ECO:0007669"/>
    <property type="project" value="TreeGrafter"/>
</dbReference>
<keyword evidence="2" id="KW-0812">Transmembrane</keyword>
<dbReference type="WBParaSite" id="GPLIN_000521700">
    <property type="protein sequence ID" value="GPLIN_000521700"/>
    <property type="gene ID" value="GPLIN_000521700"/>
</dbReference>
<name>A0A183BX78_GLOPA</name>